<evidence type="ECO:0000256" key="6">
    <source>
        <dbReference type="ARBA" id="ARBA00023163"/>
    </source>
</evidence>
<comment type="caution">
    <text evidence="8">The sequence shown here is derived from an EMBL/GenBank/DDBJ whole genome shotgun (WGS) entry which is preliminary data.</text>
</comment>
<comment type="similarity">
    <text evidence="7">Belongs to the P(II) protein family.</text>
</comment>
<dbReference type="PRINTS" id="PR00340">
    <property type="entry name" value="PIIGLNB"/>
</dbReference>
<evidence type="ECO:0000256" key="5">
    <source>
        <dbReference type="ARBA" id="ARBA00023015"/>
    </source>
</evidence>
<comment type="subunit">
    <text evidence="1">Homotrimer.</text>
</comment>
<protein>
    <recommendedName>
        <fullName evidence="2">Nitrogen regulatory protein P-II</fullName>
    </recommendedName>
</protein>
<evidence type="ECO:0000256" key="7">
    <source>
        <dbReference type="RuleBase" id="RU003936"/>
    </source>
</evidence>
<evidence type="ECO:0000313" key="9">
    <source>
        <dbReference type="Proteomes" id="UP000648722"/>
    </source>
</evidence>
<evidence type="ECO:0000256" key="1">
    <source>
        <dbReference type="ARBA" id="ARBA00011233"/>
    </source>
</evidence>
<dbReference type="PIRSF" id="PIRSF039144">
    <property type="entry name" value="GlnB"/>
    <property type="match status" value="1"/>
</dbReference>
<dbReference type="InterPro" id="IPR011322">
    <property type="entry name" value="N-reg_PII-like_a/b"/>
</dbReference>
<dbReference type="Gene3D" id="3.30.70.120">
    <property type="match status" value="1"/>
</dbReference>
<evidence type="ECO:0000256" key="4">
    <source>
        <dbReference type="ARBA" id="ARBA00022741"/>
    </source>
</evidence>
<accession>A0ABQ1XGQ9</accession>
<gene>
    <name evidence="8" type="primary">glnB</name>
    <name evidence="8" type="ORF">GCM10007420_04960</name>
</gene>
<dbReference type="PANTHER" id="PTHR30115:SF11">
    <property type="entry name" value="NITROGEN REGULATORY PROTEIN P-II HOMOLOG"/>
    <property type="match status" value="1"/>
</dbReference>
<keyword evidence="9" id="KW-1185">Reference proteome</keyword>
<evidence type="ECO:0000256" key="2">
    <source>
        <dbReference type="ARBA" id="ARBA00015681"/>
    </source>
</evidence>
<evidence type="ECO:0000313" key="8">
    <source>
        <dbReference type="EMBL" id="GGG92573.1"/>
    </source>
</evidence>
<dbReference type="PROSITE" id="PS51343">
    <property type="entry name" value="PII_GLNB_DOM"/>
    <property type="match status" value="1"/>
</dbReference>
<dbReference type="PANTHER" id="PTHR30115">
    <property type="entry name" value="NITROGEN REGULATORY PROTEIN P-II"/>
    <property type="match status" value="1"/>
</dbReference>
<keyword evidence="5" id="KW-0805">Transcription regulation</keyword>
<sequence>MRLTIKETSFMKKIEAIIKPFKLDDVKEALQEIGLQGLTVTEAKGFGRQKGHTELYRGAEYVVDFLPKIKIELVIPDSRVDAAVEAIQNAAQTGRIGDGKIFIMPVETAIRIRTGETGDDAL</sequence>
<dbReference type="Proteomes" id="UP000648722">
    <property type="component" value="Unassembled WGS sequence"/>
</dbReference>
<dbReference type="PROSITE" id="PS00638">
    <property type="entry name" value="PII_GLNB_CTER"/>
    <property type="match status" value="1"/>
</dbReference>
<evidence type="ECO:0000256" key="3">
    <source>
        <dbReference type="ARBA" id="ARBA00022553"/>
    </source>
</evidence>
<name>A0ABQ1XGQ9_9PROT</name>
<keyword evidence="4" id="KW-0547">Nucleotide-binding</keyword>
<organism evidence="8 9">
    <name type="scientific">Glycocaulis albus</name>
    <dbReference type="NCBI Taxonomy" id="1382801"/>
    <lineage>
        <taxon>Bacteria</taxon>
        <taxon>Pseudomonadati</taxon>
        <taxon>Pseudomonadota</taxon>
        <taxon>Alphaproteobacteria</taxon>
        <taxon>Maricaulales</taxon>
        <taxon>Maricaulaceae</taxon>
        <taxon>Glycocaulis</taxon>
    </lineage>
</organism>
<keyword evidence="6" id="KW-0804">Transcription</keyword>
<dbReference type="SMART" id="SM00938">
    <property type="entry name" value="P-II"/>
    <property type="match status" value="1"/>
</dbReference>
<dbReference type="InterPro" id="IPR017918">
    <property type="entry name" value="N-reg_PII_CS"/>
</dbReference>
<dbReference type="InterPro" id="IPR002187">
    <property type="entry name" value="N-reg_PII"/>
</dbReference>
<dbReference type="PROSITE" id="PS00496">
    <property type="entry name" value="PII_GLNB_UMP"/>
    <property type="match status" value="1"/>
</dbReference>
<reference evidence="9" key="1">
    <citation type="journal article" date="2019" name="Int. J. Syst. Evol. Microbiol.">
        <title>The Global Catalogue of Microorganisms (GCM) 10K type strain sequencing project: providing services to taxonomists for standard genome sequencing and annotation.</title>
        <authorList>
            <consortium name="The Broad Institute Genomics Platform"/>
            <consortium name="The Broad Institute Genome Sequencing Center for Infectious Disease"/>
            <person name="Wu L."/>
            <person name="Ma J."/>
        </authorList>
    </citation>
    <scope>NUCLEOTIDE SEQUENCE [LARGE SCALE GENOMIC DNA]</scope>
    <source>
        <strain evidence="9">CGMCC 1.12766</strain>
    </source>
</reference>
<dbReference type="SUPFAM" id="SSF54913">
    <property type="entry name" value="GlnB-like"/>
    <property type="match status" value="1"/>
</dbReference>
<proteinExistence type="inferred from homology"/>
<dbReference type="InterPro" id="IPR002332">
    <property type="entry name" value="N-reg_PII_urydylation_site"/>
</dbReference>
<keyword evidence="3" id="KW-0597">Phosphoprotein</keyword>
<dbReference type="InterPro" id="IPR015867">
    <property type="entry name" value="N-reg_PII/ATP_PRibTrfase_C"/>
</dbReference>
<dbReference type="Pfam" id="PF00543">
    <property type="entry name" value="P-II"/>
    <property type="match status" value="1"/>
</dbReference>
<dbReference type="EMBL" id="BMFS01000002">
    <property type="protein sequence ID" value="GGG92573.1"/>
    <property type="molecule type" value="Genomic_DNA"/>
</dbReference>